<evidence type="ECO:0000313" key="1">
    <source>
        <dbReference type="EMBL" id="CAH9087306.1"/>
    </source>
</evidence>
<gene>
    <name evidence="1" type="ORF">CEURO_LOCUS10005</name>
</gene>
<dbReference type="AlphaFoldDB" id="A0A9P0Z4Y1"/>
<protein>
    <submittedName>
        <fullName evidence="1">Uncharacterized protein</fullName>
    </submittedName>
</protein>
<accession>A0A9P0Z4Y1</accession>
<keyword evidence="2" id="KW-1185">Reference proteome</keyword>
<reference evidence="1" key="1">
    <citation type="submission" date="2022-07" db="EMBL/GenBank/DDBJ databases">
        <authorList>
            <person name="Macas J."/>
            <person name="Novak P."/>
            <person name="Neumann P."/>
        </authorList>
    </citation>
    <scope>NUCLEOTIDE SEQUENCE</scope>
</reference>
<sequence>MKVTSTSKCSNKVLATEGLGFYVPIDSVSKIMVQKFMRKGYQS</sequence>
<organism evidence="1 2">
    <name type="scientific">Cuscuta europaea</name>
    <name type="common">European dodder</name>
    <dbReference type="NCBI Taxonomy" id="41803"/>
    <lineage>
        <taxon>Eukaryota</taxon>
        <taxon>Viridiplantae</taxon>
        <taxon>Streptophyta</taxon>
        <taxon>Embryophyta</taxon>
        <taxon>Tracheophyta</taxon>
        <taxon>Spermatophyta</taxon>
        <taxon>Magnoliopsida</taxon>
        <taxon>eudicotyledons</taxon>
        <taxon>Gunneridae</taxon>
        <taxon>Pentapetalae</taxon>
        <taxon>asterids</taxon>
        <taxon>lamiids</taxon>
        <taxon>Solanales</taxon>
        <taxon>Convolvulaceae</taxon>
        <taxon>Cuscuteae</taxon>
        <taxon>Cuscuta</taxon>
        <taxon>Cuscuta subgen. Cuscuta</taxon>
    </lineage>
</organism>
<comment type="caution">
    <text evidence="1">The sequence shown here is derived from an EMBL/GenBank/DDBJ whole genome shotgun (WGS) entry which is preliminary data.</text>
</comment>
<name>A0A9P0Z4Y1_CUSEU</name>
<dbReference type="EMBL" id="CAMAPE010000019">
    <property type="protein sequence ID" value="CAH9087306.1"/>
    <property type="molecule type" value="Genomic_DNA"/>
</dbReference>
<dbReference type="Proteomes" id="UP001152484">
    <property type="component" value="Unassembled WGS sequence"/>
</dbReference>
<proteinExistence type="predicted"/>
<evidence type="ECO:0000313" key="2">
    <source>
        <dbReference type="Proteomes" id="UP001152484"/>
    </source>
</evidence>